<feature type="coiled-coil region" evidence="1">
    <location>
        <begin position="132"/>
        <end position="163"/>
    </location>
</feature>
<gene>
    <name evidence="2" type="ORF">OXX778_LOCUS20834</name>
</gene>
<dbReference type="SUPFAM" id="SSF50630">
    <property type="entry name" value="Acid proteases"/>
    <property type="match status" value="1"/>
</dbReference>
<dbReference type="InterPro" id="IPR021109">
    <property type="entry name" value="Peptidase_aspartic_dom_sf"/>
</dbReference>
<protein>
    <recommendedName>
        <fullName evidence="4">Peptidase A2 domain-containing protein</fullName>
    </recommendedName>
</protein>
<dbReference type="EMBL" id="CAJNOC010007227">
    <property type="protein sequence ID" value="CAF1094478.1"/>
    <property type="molecule type" value="Genomic_DNA"/>
</dbReference>
<organism evidence="2 3">
    <name type="scientific">Brachionus calyciflorus</name>
    <dbReference type="NCBI Taxonomy" id="104777"/>
    <lineage>
        <taxon>Eukaryota</taxon>
        <taxon>Metazoa</taxon>
        <taxon>Spiralia</taxon>
        <taxon>Gnathifera</taxon>
        <taxon>Rotifera</taxon>
        <taxon>Eurotatoria</taxon>
        <taxon>Monogononta</taxon>
        <taxon>Pseudotrocha</taxon>
        <taxon>Ploima</taxon>
        <taxon>Brachionidae</taxon>
        <taxon>Brachionus</taxon>
    </lineage>
</organism>
<evidence type="ECO:0000313" key="3">
    <source>
        <dbReference type="Proteomes" id="UP000663879"/>
    </source>
</evidence>
<keyword evidence="1" id="KW-0175">Coiled coil</keyword>
<evidence type="ECO:0000256" key="1">
    <source>
        <dbReference type="SAM" id="Coils"/>
    </source>
</evidence>
<proteinExistence type="predicted"/>
<reference evidence="2" key="1">
    <citation type="submission" date="2021-02" db="EMBL/GenBank/DDBJ databases">
        <authorList>
            <person name="Nowell W R."/>
        </authorList>
    </citation>
    <scope>NUCLEOTIDE SEQUENCE</scope>
    <source>
        <strain evidence="2">Ploen Becks lab</strain>
    </source>
</reference>
<keyword evidence="3" id="KW-1185">Reference proteome</keyword>
<evidence type="ECO:0008006" key="4">
    <source>
        <dbReference type="Google" id="ProtNLM"/>
    </source>
</evidence>
<dbReference type="Proteomes" id="UP000663879">
    <property type="component" value="Unassembled WGS sequence"/>
</dbReference>
<dbReference type="AlphaFoldDB" id="A0A814NNH8"/>
<dbReference type="Gene3D" id="2.40.70.10">
    <property type="entry name" value="Acid Proteases"/>
    <property type="match status" value="1"/>
</dbReference>
<accession>A0A814NNH8</accession>
<dbReference type="CDD" id="cd00303">
    <property type="entry name" value="retropepsin_like"/>
    <property type="match status" value="1"/>
</dbReference>
<name>A0A814NNH8_9BILA</name>
<dbReference type="Pfam" id="PF13975">
    <property type="entry name" value="gag-asp_proteas"/>
    <property type="match status" value="1"/>
</dbReference>
<sequence length="499" mass="57622">MSKNENQEIISESIEQRFGYKETEADFLTKFETQRKKQWDSILKMNFPAVRKLAYKNDAFIRIYKNYFVKAQEVAKSSLPEEKRREIIHVQEKELKQLLLTINDSYVPDDDLNEKDELTFLRADQSQLKFQLTQKDEIIRSLIEQLNNKKNEERQDTNNHEDDYVINKSKFNTNSEFYKLTNITDQSLFFENNNFDSKLTPKRNSADNETKSNVLPSAPSIYTETNLKTPIRSEFMDKAYENKQSTVNLKNSASEKIKGKLSTNIPLLSGQSQTNKDTLDLIKFVAELAGSNRTKRLDSNTKKFTGSISEDVDDWLFNIEREEDKLNAKKGHYANNCYANLSKINSLQINENYEDKIYVVYLDERGPKNICSVKGLVDNKPLKIGLDCGATNSVMNHMTAIRNEIEILRSDLKISTANGRVSHISGITKPLEVNIGGNKCFMQFLVFDHDVLLGLDWFNKTECGFFPSQGILKFKNDVHEQEEIEITSNETFDIFQTDV</sequence>
<evidence type="ECO:0000313" key="2">
    <source>
        <dbReference type="EMBL" id="CAF1094478.1"/>
    </source>
</evidence>
<comment type="caution">
    <text evidence="2">The sequence shown here is derived from an EMBL/GenBank/DDBJ whole genome shotgun (WGS) entry which is preliminary data.</text>
</comment>